<feature type="compositionally biased region" description="Basic and acidic residues" evidence="1">
    <location>
        <begin position="98"/>
        <end position="108"/>
    </location>
</feature>
<dbReference type="OrthoDB" id="447414at2759"/>
<feature type="compositionally biased region" description="Basic and acidic residues" evidence="1">
    <location>
        <begin position="1"/>
        <end position="15"/>
    </location>
</feature>
<organism evidence="2 3">
    <name type="scientific">Symbiodinium necroappetens</name>
    <dbReference type="NCBI Taxonomy" id="1628268"/>
    <lineage>
        <taxon>Eukaryota</taxon>
        <taxon>Sar</taxon>
        <taxon>Alveolata</taxon>
        <taxon>Dinophyceae</taxon>
        <taxon>Suessiales</taxon>
        <taxon>Symbiodiniaceae</taxon>
        <taxon>Symbiodinium</taxon>
    </lineage>
</organism>
<proteinExistence type="predicted"/>
<dbReference type="Proteomes" id="UP000601435">
    <property type="component" value="Unassembled WGS sequence"/>
</dbReference>
<reference evidence="2" key="1">
    <citation type="submission" date="2021-02" db="EMBL/GenBank/DDBJ databases">
        <authorList>
            <person name="Dougan E. K."/>
            <person name="Rhodes N."/>
            <person name="Thang M."/>
            <person name="Chan C."/>
        </authorList>
    </citation>
    <scope>NUCLEOTIDE SEQUENCE</scope>
</reference>
<protein>
    <submittedName>
        <fullName evidence="2">SPATA4 protein</fullName>
    </submittedName>
</protein>
<dbReference type="AlphaFoldDB" id="A0A812IUA7"/>
<evidence type="ECO:0000256" key="1">
    <source>
        <dbReference type="SAM" id="MobiDB-lite"/>
    </source>
</evidence>
<dbReference type="EMBL" id="CAJNJA010001048">
    <property type="protein sequence ID" value="CAE7156850.1"/>
    <property type="molecule type" value="Genomic_DNA"/>
</dbReference>
<gene>
    <name evidence="2" type="primary">SPATA4</name>
    <name evidence="2" type="ORF">SNEC2469_LOCUS289</name>
</gene>
<keyword evidence="3" id="KW-1185">Reference proteome</keyword>
<comment type="caution">
    <text evidence="2">The sequence shown here is derived from an EMBL/GenBank/DDBJ whole genome shotgun (WGS) entry which is preliminary data.</text>
</comment>
<feature type="compositionally biased region" description="Low complexity" evidence="1">
    <location>
        <begin position="50"/>
        <end position="61"/>
    </location>
</feature>
<evidence type="ECO:0000313" key="3">
    <source>
        <dbReference type="Proteomes" id="UP000601435"/>
    </source>
</evidence>
<feature type="region of interest" description="Disordered" evidence="1">
    <location>
        <begin position="1"/>
        <end position="165"/>
    </location>
</feature>
<sequence>DKYEQSMRNLDDGERKQHRLIHMMRTSLKNQHGEHMEEFQNILDADLDELNSSNSSSSSNSEDGDDEDEDEDKEAEDEDEEEDEDEDEAEEGPEEDSKDSAKKSEESASSKAISPLAARQAKQPTAKECAARKKAKKGTEIWCGCNTNSEPIDKEDACEDQGGGRNTVCQWSAEASACLPKGK</sequence>
<feature type="non-terminal residue" evidence="2">
    <location>
        <position position="183"/>
    </location>
</feature>
<evidence type="ECO:0000313" key="2">
    <source>
        <dbReference type="EMBL" id="CAE7156850.1"/>
    </source>
</evidence>
<accession>A0A812IUA7</accession>
<feature type="compositionally biased region" description="Acidic residues" evidence="1">
    <location>
        <begin position="62"/>
        <end position="97"/>
    </location>
</feature>
<name>A0A812IUA7_9DINO</name>